<protein>
    <submittedName>
        <fullName evidence="3">Uncharacterized protein</fullName>
    </submittedName>
</protein>
<dbReference type="OrthoDB" id="3256745at2759"/>
<feature type="transmembrane region" description="Helical" evidence="2">
    <location>
        <begin position="70"/>
        <end position="94"/>
    </location>
</feature>
<evidence type="ECO:0000256" key="1">
    <source>
        <dbReference type="SAM" id="MobiDB-lite"/>
    </source>
</evidence>
<sequence length="512" mass="56520">MLSFGLKIAWFTLSLTGLLSNLVALPAFVESLDSCWIPIVYTVANTVLQGVFCLGIIWKMNPFSMPRTFCIVQPILLALSWSVLTGLCSCMTFATSLAMLRPLGIGTAYAAYVRSRLRWHPYLLFIVAGYPLAALAAFVVILIKFNAAQPSDGMQCDVQDPAWIRLLSYSGIPLIFAIPCLLLSCAAALQFYRQKPLHRHCLVPTLDDNLTTFPLRRQSKSNNKYHSWRIPKKASTSSQGHTMRSYDRRSTTPSATLTVEAIPSPPSSFSRSYTRFSGGRAPISPALTSPKIRWREFNFPDSLSSHIRPCPRYSEVQSGPVVVPMFASIAERTAAATAAPSSNDEKEGSRQDDAFTGSRLGYIETEDDTVSGSLRWARDSEDSSSIIKSELEFARMGDRDADDFRPPVRVSPLHLRPRIRGATIRDAASAHHDLAHPVLRGVRVRDPDPRHDLVACRHVWAAQPPAPFGTQHVALLLAAWGPFVAFGVAPWRRKLTDTGGVRGRIPCISTLS</sequence>
<feature type="transmembrane region" description="Helical" evidence="2">
    <location>
        <begin position="166"/>
        <end position="192"/>
    </location>
</feature>
<evidence type="ECO:0000256" key="2">
    <source>
        <dbReference type="SAM" id="Phobius"/>
    </source>
</evidence>
<dbReference type="EMBL" id="LUGG01000002">
    <property type="protein sequence ID" value="OBZ78149.1"/>
    <property type="molecule type" value="Genomic_DNA"/>
</dbReference>
<keyword evidence="2" id="KW-0812">Transmembrane</keyword>
<comment type="caution">
    <text evidence="3">The sequence shown here is derived from an EMBL/GenBank/DDBJ whole genome shotgun (WGS) entry which is preliminary data.</text>
</comment>
<reference evidence="3 4" key="1">
    <citation type="submission" date="2016-03" db="EMBL/GenBank/DDBJ databases">
        <title>Whole genome sequencing of Grifola frondosa 9006-11.</title>
        <authorList>
            <person name="Min B."/>
            <person name="Park H."/>
            <person name="Kim J.-G."/>
            <person name="Cho H."/>
            <person name="Oh Y.-L."/>
            <person name="Kong W.-S."/>
            <person name="Choi I.-G."/>
        </authorList>
    </citation>
    <scope>NUCLEOTIDE SEQUENCE [LARGE SCALE GENOMIC DNA]</scope>
    <source>
        <strain evidence="3 4">9006-11</strain>
    </source>
</reference>
<feature type="compositionally biased region" description="Basic and acidic residues" evidence="1">
    <location>
        <begin position="343"/>
        <end position="353"/>
    </location>
</feature>
<feature type="region of interest" description="Disordered" evidence="1">
    <location>
        <begin position="231"/>
        <end position="261"/>
    </location>
</feature>
<name>A0A1C7MP01_GRIFR</name>
<dbReference type="STRING" id="5627.A0A1C7MP01"/>
<evidence type="ECO:0000313" key="3">
    <source>
        <dbReference type="EMBL" id="OBZ78149.1"/>
    </source>
</evidence>
<organism evidence="3 4">
    <name type="scientific">Grifola frondosa</name>
    <name type="common">Maitake</name>
    <name type="synonym">Polyporus frondosus</name>
    <dbReference type="NCBI Taxonomy" id="5627"/>
    <lineage>
        <taxon>Eukaryota</taxon>
        <taxon>Fungi</taxon>
        <taxon>Dikarya</taxon>
        <taxon>Basidiomycota</taxon>
        <taxon>Agaricomycotina</taxon>
        <taxon>Agaricomycetes</taxon>
        <taxon>Polyporales</taxon>
        <taxon>Grifolaceae</taxon>
        <taxon>Grifola</taxon>
    </lineage>
</organism>
<keyword evidence="2" id="KW-1133">Transmembrane helix</keyword>
<feature type="transmembrane region" description="Helical" evidence="2">
    <location>
        <begin position="36"/>
        <end position="58"/>
    </location>
</feature>
<feature type="region of interest" description="Disordered" evidence="1">
    <location>
        <begin position="336"/>
        <end position="362"/>
    </location>
</feature>
<feature type="transmembrane region" description="Helical" evidence="2">
    <location>
        <begin position="122"/>
        <end position="145"/>
    </location>
</feature>
<accession>A0A1C7MP01</accession>
<gene>
    <name evidence="3" type="ORF">A0H81_02369</name>
</gene>
<keyword evidence="2" id="KW-0472">Membrane</keyword>
<evidence type="ECO:0000313" key="4">
    <source>
        <dbReference type="Proteomes" id="UP000092993"/>
    </source>
</evidence>
<keyword evidence="4" id="KW-1185">Reference proteome</keyword>
<dbReference type="AlphaFoldDB" id="A0A1C7MP01"/>
<dbReference type="Proteomes" id="UP000092993">
    <property type="component" value="Unassembled WGS sequence"/>
</dbReference>
<proteinExistence type="predicted"/>